<accession>A0ACB8R664</accession>
<organism evidence="1 2">
    <name type="scientific">Auriscalpium vulgare</name>
    <dbReference type="NCBI Taxonomy" id="40419"/>
    <lineage>
        <taxon>Eukaryota</taxon>
        <taxon>Fungi</taxon>
        <taxon>Dikarya</taxon>
        <taxon>Basidiomycota</taxon>
        <taxon>Agaricomycotina</taxon>
        <taxon>Agaricomycetes</taxon>
        <taxon>Russulales</taxon>
        <taxon>Auriscalpiaceae</taxon>
        <taxon>Auriscalpium</taxon>
    </lineage>
</organism>
<proteinExistence type="predicted"/>
<dbReference type="EMBL" id="MU276304">
    <property type="protein sequence ID" value="KAI0039440.1"/>
    <property type="molecule type" value="Genomic_DNA"/>
</dbReference>
<reference evidence="1" key="1">
    <citation type="submission" date="2021-02" db="EMBL/GenBank/DDBJ databases">
        <authorList>
            <consortium name="DOE Joint Genome Institute"/>
            <person name="Ahrendt S."/>
            <person name="Looney B.P."/>
            <person name="Miyauchi S."/>
            <person name="Morin E."/>
            <person name="Drula E."/>
            <person name="Courty P.E."/>
            <person name="Chicoki N."/>
            <person name="Fauchery L."/>
            <person name="Kohler A."/>
            <person name="Kuo A."/>
            <person name="Labutti K."/>
            <person name="Pangilinan J."/>
            <person name="Lipzen A."/>
            <person name="Riley R."/>
            <person name="Andreopoulos W."/>
            <person name="He G."/>
            <person name="Johnson J."/>
            <person name="Barry K.W."/>
            <person name="Grigoriev I.V."/>
            <person name="Nagy L."/>
            <person name="Hibbett D."/>
            <person name="Henrissat B."/>
            <person name="Matheny P.B."/>
            <person name="Labbe J."/>
            <person name="Martin F."/>
        </authorList>
    </citation>
    <scope>NUCLEOTIDE SEQUENCE</scope>
    <source>
        <strain evidence="1">FP105234-sp</strain>
    </source>
</reference>
<sequence length="286" mass="31746">MSHICAGNSVNFVRNQWPGRLMARELPHDSPLTIEGWRKCPLTVAEIAFWATFTLSPNRDRHLTQYIFAYLGFADGTQAGAPSGLEAVFVHVQGFVRLIQVNSLGDWNGSAGTAHRAEQSFAVHGGNVEAVFAQQLKAFRSIISYAQQSLCPCKSDWLADSILINDKEILCRHRLFTAVNPQNKNLASMRSVITNEEDPEGRTKAVADEWRIVDRIRASRRCSSDNVHRMSFSDIDNGDFVEVGVRIAVEVRAALTGYPIIDLRLVPEFVHLIVPACDVPAALNCD</sequence>
<reference evidence="1" key="2">
    <citation type="journal article" date="2022" name="New Phytol.">
        <title>Evolutionary transition to the ectomycorrhizal habit in the genomes of a hyperdiverse lineage of mushroom-forming fungi.</title>
        <authorList>
            <person name="Looney B."/>
            <person name="Miyauchi S."/>
            <person name="Morin E."/>
            <person name="Drula E."/>
            <person name="Courty P.E."/>
            <person name="Kohler A."/>
            <person name="Kuo A."/>
            <person name="LaButti K."/>
            <person name="Pangilinan J."/>
            <person name="Lipzen A."/>
            <person name="Riley R."/>
            <person name="Andreopoulos W."/>
            <person name="He G."/>
            <person name="Johnson J."/>
            <person name="Nolan M."/>
            <person name="Tritt A."/>
            <person name="Barry K.W."/>
            <person name="Grigoriev I.V."/>
            <person name="Nagy L.G."/>
            <person name="Hibbett D."/>
            <person name="Henrissat B."/>
            <person name="Matheny P.B."/>
            <person name="Labbe J."/>
            <person name="Martin F.M."/>
        </authorList>
    </citation>
    <scope>NUCLEOTIDE SEQUENCE</scope>
    <source>
        <strain evidence="1">FP105234-sp</strain>
    </source>
</reference>
<keyword evidence="2" id="KW-1185">Reference proteome</keyword>
<evidence type="ECO:0000313" key="2">
    <source>
        <dbReference type="Proteomes" id="UP000814033"/>
    </source>
</evidence>
<name>A0ACB8R664_9AGAM</name>
<protein>
    <submittedName>
        <fullName evidence="1">Uncharacterized protein</fullName>
    </submittedName>
</protein>
<evidence type="ECO:0000313" key="1">
    <source>
        <dbReference type="EMBL" id="KAI0039440.1"/>
    </source>
</evidence>
<gene>
    <name evidence="1" type="ORF">FA95DRAFT_1612564</name>
</gene>
<dbReference type="Proteomes" id="UP000814033">
    <property type="component" value="Unassembled WGS sequence"/>
</dbReference>
<comment type="caution">
    <text evidence="1">The sequence shown here is derived from an EMBL/GenBank/DDBJ whole genome shotgun (WGS) entry which is preliminary data.</text>
</comment>